<reference evidence="2 3" key="1">
    <citation type="journal article" date="2018" name="Front. Microbiol.">
        <title>Genome-Wide Analysis of Corynespora cassiicola Leaf Fall Disease Putative Effectors.</title>
        <authorList>
            <person name="Lopez D."/>
            <person name="Ribeiro S."/>
            <person name="Label P."/>
            <person name="Fumanal B."/>
            <person name="Venisse J.S."/>
            <person name="Kohler A."/>
            <person name="de Oliveira R.R."/>
            <person name="Labutti K."/>
            <person name="Lipzen A."/>
            <person name="Lail K."/>
            <person name="Bauer D."/>
            <person name="Ohm R.A."/>
            <person name="Barry K.W."/>
            <person name="Spatafora J."/>
            <person name="Grigoriev I.V."/>
            <person name="Martin F.M."/>
            <person name="Pujade-Renaud V."/>
        </authorList>
    </citation>
    <scope>NUCLEOTIDE SEQUENCE [LARGE SCALE GENOMIC DNA]</scope>
    <source>
        <strain evidence="2 3">Philippines</strain>
    </source>
</reference>
<protein>
    <submittedName>
        <fullName evidence="2">Uncharacterized protein</fullName>
    </submittedName>
</protein>
<dbReference type="EMBL" id="KZ678133">
    <property type="protein sequence ID" value="PSN68874.1"/>
    <property type="molecule type" value="Genomic_DNA"/>
</dbReference>
<evidence type="ECO:0000313" key="3">
    <source>
        <dbReference type="Proteomes" id="UP000240883"/>
    </source>
</evidence>
<dbReference type="Proteomes" id="UP000240883">
    <property type="component" value="Unassembled WGS sequence"/>
</dbReference>
<evidence type="ECO:0000313" key="2">
    <source>
        <dbReference type="EMBL" id="PSN68874.1"/>
    </source>
</evidence>
<keyword evidence="3" id="KW-1185">Reference proteome</keyword>
<feature type="compositionally biased region" description="Low complexity" evidence="1">
    <location>
        <begin position="1"/>
        <end position="15"/>
    </location>
</feature>
<feature type="region of interest" description="Disordered" evidence="1">
    <location>
        <begin position="1"/>
        <end position="69"/>
    </location>
</feature>
<sequence length="207" mass="21881">MSSRATTRALRALAAGSKPTTRSLHMTGPATFSSLLTSERPAAAGVRASETPSQQGSKRPVLEAADSEKAVRHFNTSRSLKAVKDSSTIDFAYLPDFNPDAQITPFIRVPILPQTQSSTYNAAMADEIEEVVHMPTIHTVAADGTHIYAPSAMSEVTDNNTVDFQGMAAMVASRLGKTTEEGAGMAKQLWGGLLDDVFGSKGGPARA</sequence>
<proteinExistence type="predicted"/>
<organism evidence="2 3">
    <name type="scientific">Corynespora cassiicola Philippines</name>
    <dbReference type="NCBI Taxonomy" id="1448308"/>
    <lineage>
        <taxon>Eukaryota</taxon>
        <taxon>Fungi</taxon>
        <taxon>Dikarya</taxon>
        <taxon>Ascomycota</taxon>
        <taxon>Pezizomycotina</taxon>
        <taxon>Dothideomycetes</taxon>
        <taxon>Pleosporomycetidae</taxon>
        <taxon>Pleosporales</taxon>
        <taxon>Corynesporascaceae</taxon>
        <taxon>Corynespora</taxon>
    </lineage>
</organism>
<accession>A0A2T2NU11</accession>
<feature type="compositionally biased region" description="Polar residues" evidence="1">
    <location>
        <begin position="18"/>
        <end position="37"/>
    </location>
</feature>
<dbReference type="AlphaFoldDB" id="A0A2T2NU11"/>
<name>A0A2T2NU11_CORCC</name>
<gene>
    <name evidence="2" type="ORF">BS50DRAFT_326873</name>
</gene>
<dbReference type="OrthoDB" id="3993201at2759"/>
<evidence type="ECO:0000256" key="1">
    <source>
        <dbReference type="SAM" id="MobiDB-lite"/>
    </source>
</evidence>